<protein>
    <submittedName>
        <fullName evidence="1">Uncharacterized protein</fullName>
    </submittedName>
</protein>
<name>A0ACB7NW76_9PEZI</name>
<evidence type="ECO:0000313" key="2">
    <source>
        <dbReference type="Proteomes" id="UP000724584"/>
    </source>
</evidence>
<reference evidence="1 2" key="1">
    <citation type="journal article" date="2021" name="Nat. Commun.">
        <title>Genetic determinants of endophytism in the Arabidopsis root mycobiome.</title>
        <authorList>
            <person name="Mesny F."/>
            <person name="Miyauchi S."/>
            <person name="Thiergart T."/>
            <person name="Pickel B."/>
            <person name="Atanasova L."/>
            <person name="Karlsson M."/>
            <person name="Huettel B."/>
            <person name="Barry K.W."/>
            <person name="Haridas S."/>
            <person name="Chen C."/>
            <person name="Bauer D."/>
            <person name="Andreopoulos W."/>
            <person name="Pangilinan J."/>
            <person name="LaButti K."/>
            <person name="Riley R."/>
            <person name="Lipzen A."/>
            <person name="Clum A."/>
            <person name="Drula E."/>
            <person name="Henrissat B."/>
            <person name="Kohler A."/>
            <person name="Grigoriev I.V."/>
            <person name="Martin F.M."/>
            <person name="Hacquard S."/>
        </authorList>
    </citation>
    <scope>NUCLEOTIDE SEQUENCE [LARGE SCALE GENOMIC DNA]</scope>
    <source>
        <strain evidence="1 2">MPI-SDFR-AT-0079</strain>
    </source>
</reference>
<organism evidence="1 2">
    <name type="scientific">Chaetomium tenue</name>
    <dbReference type="NCBI Taxonomy" id="1854479"/>
    <lineage>
        <taxon>Eukaryota</taxon>
        <taxon>Fungi</taxon>
        <taxon>Dikarya</taxon>
        <taxon>Ascomycota</taxon>
        <taxon>Pezizomycotina</taxon>
        <taxon>Sordariomycetes</taxon>
        <taxon>Sordariomycetidae</taxon>
        <taxon>Sordariales</taxon>
        <taxon>Chaetomiaceae</taxon>
        <taxon>Chaetomium</taxon>
    </lineage>
</organism>
<sequence length="144" mass="14748">MFEITKAACDGETPGAAPPARPPPTTLQQPLKSCHRLNACQPANNTHHGDASIFLLCAKGRHDQGRSQYLGTPIPDVLGRLVNSLGTSSRGSNDNGSSGGGGSGGGSGSVNEAVRAGLAHVVREFRGVEVKREYVGVVSLSMGG</sequence>
<proteinExistence type="predicted"/>
<gene>
    <name evidence="1" type="ORF">F5144DRAFT_655943</name>
</gene>
<keyword evidence="2" id="KW-1185">Reference proteome</keyword>
<comment type="caution">
    <text evidence="1">The sequence shown here is derived from an EMBL/GenBank/DDBJ whole genome shotgun (WGS) entry which is preliminary data.</text>
</comment>
<dbReference type="EMBL" id="JAGIZQ010000006">
    <property type="protein sequence ID" value="KAH6622593.1"/>
    <property type="molecule type" value="Genomic_DNA"/>
</dbReference>
<evidence type="ECO:0000313" key="1">
    <source>
        <dbReference type="EMBL" id="KAH6622593.1"/>
    </source>
</evidence>
<dbReference type="Proteomes" id="UP000724584">
    <property type="component" value="Unassembled WGS sequence"/>
</dbReference>
<accession>A0ACB7NW76</accession>